<evidence type="ECO:0000313" key="1">
    <source>
        <dbReference type="EMBL" id="KAF2205270.1"/>
    </source>
</evidence>
<reference evidence="1" key="1">
    <citation type="journal article" date="2020" name="Stud. Mycol.">
        <title>101 Dothideomycetes genomes: a test case for predicting lifestyles and emergence of pathogens.</title>
        <authorList>
            <person name="Haridas S."/>
            <person name="Albert R."/>
            <person name="Binder M."/>
            <person name="Bloem J."/>
            <person name="Labutti K."/>
            <person name="Salamov A."/>
            <person name="Andreopoulos B."/>
            <person name="Baker S."/>
            <person name="Barry K."/>
            <person name="Bills G."/>
            <person name="Bluhm B."/>
            <person name="Cannon C."/>
            <person name="Castanera R."/>
            <person name="Culley D."/>
            <person name="Daum C."/>
            <person name="Ezra D."/>
            <person name="Gonzalez J."/>
            <person name="Henrissat B."/>
            <person name="Kuo A."/>
            <person name="Liang C."/>
            <person name="Lipzen A."/>
            <person name="Lutzoni F."/>
            <person name="Magnuson J."/>
            <person name="Mondo S."/>
            <person name="Nolan M."/>
            <person name="Ohm R."/>
            <person name="Pangilinan J."/>
            <person name="Park H.-J."/>
            <person name="Ramirez L."/>
            <person name="Alfaro M."/>
            <person name="Sun H."/>
            <person name="Tritt A."/>
            <person name="Yoshinaga Y."/>
            <person name="Zwiers L.-H."/>
            <person name="Turgeon B."/>
            <person name="Goodwin S."/>
            <person name="Spatafora J."/>
            <person name="Crous P."/>
            <person name="Grigoriev I."/>
        </authorList>
    </citation>
    <scope>NUCLEOTIDE SEQUENCE</scope>
    <source>
        <strain evidence="1">ATCC 74209</strain>
    </source>
</reference>
<organism evidence="1 2">
    <name type="scientific">Delitschia confertaspora ATCC 74209</name>
    <dbReference type="NCBI Taxonomy" id="1513339"/>
    <lineage>
        <taxon>Eukaryota</taxon>
        <taxon>Fungi</taxon>
        <taxon>Dikarya</taxon>
        <taxon>Ascomycota</taxon>
        <taxon>Pezizomycotina</taxon>
        <taxon>Dothideomycetes</taxon>
        <taxon>Pleosporomycetidae</taxon>
        <taxon>Pleosporales</taxon>
        <taxon>Delitschiaceae</taxon>
        <taxon>Delitschia</taxon>
    </lineage>
</organism>
<evidence type="ECO:0000313" key="2">
    <source>
        <dbReference type="Proteomes" id="UP000799536"/>
    </source>
</evidence>
<accession>A0A9P4JU84</accession>
<sequence>MPNPVTSSSTSCIPTRQIWADDMQGVRAANIPKTSNIARSWTEVYVSACNDNYRDD</sequence>
<gene>
    <name evidence="1" type="ORF">GQ43DRAFT_437186</name>
</gene>
<keyword evidence="2" id="KW-1185">Reference proteome</keyword>
<dbReference type="Proteomes" id="UP000799536">
    <property type="component" value="Unassembled WGS sequence"/>
</dbReference>
<proteinExistence type="predicted"/>
<dbReference type="EMBL" id="ML993859">
    <property type="protein sequence ID" value="KAF2205270.1"/>
    <property type="molecule type" value="Genomic_DNA"/>
</dbReference>
<dbReference type="AlphaFoldDB" id="A0A9P4JU84"/>
<name>A0A9P4JU84_9PLEO</name>
<comment type="caution">
    <text evidence="1">The sequence shown here is derived from an EMBL/GenBank/DDBJ whole genome shotgun (WGS) entry which is preliminary data.</text>
</comment>
<protein>
    <submittedName>
        <fullName evidence="1">Uncharacterized protein</fullName>
    </submittedName>
</protein>